<keyword evidence="1" id="KW-0812">Transmembrane</keyword>
<evidence type="ECO:0000256" key="1">
    <source>
        <dbReference type="SAM" id="Phobius"/>
    </source>
</evidence>
<evidence type="ECO:0000313" key="2">
    <source>
        <dbReference type="EMBL" id="AIF11345.1"/>
    </source>
</evidence>
<feature type="transmembrane region" description="Helical" evidence="1">
    <location>
        <begin position="20"/>
        <end position="39"/>
    </location>
</feature>
<name>A0A075H8G5_9EURY</name>
<accession>A0A075H8G5</accession>
<dbReference type="AlphaFoldDB" id="A0A075H8G5"/>
<feature type="transmembrane region" description="Helical" evidence="1">
    <location>
        <begin position="71"/>
        <end position="90"/>
    </location>
</feature>
<reference evidence="2" key="1">
    <citation type="journal article" date="2014" name="Genome Biol. Evol.">
        <title>Pangenome evidence for extensive interdomain horizontal transfer affecting lineage core and shell genes in uncultured planktonic thaumarchaeota and euryarchaeota.</title>
        <authorList>
            <person name="Deschamps P."/>
            <person name="Zivanovic Y."/>
            <person name="Moreira D."/>
            <person name="Rodriguez-Valera F."/>
            <person name="Lopez-Garcia P."/>
        </authorList>
    </citation>
    <scope>NUCLEOTIDE SEQUENCE</scope>
</reference>
<dbReference type="EMBL" id="KF900914">
    <property type="protein sequence ID" value="AIF11345.1"/>
    <property type="molecule type" value="Genomic_DNA"/>
</dbReference>
<sequence length="195" mass="21447">MARAEQTGELAAAHRQVGWMFIFTVGLVLFLISVDLASMPQLSSLIILLIPIGIASIPVSWGFIQRRSWGLGFMLVSWFGLTAVVGILAVVDLSQGLTSDRWSLVQAALLLFLTWSMYQRTKLLRHPMFAAWYHGHSTTMLSSIPLAAGEILASCPHCSSLLAIQPERLDKGEKCPNCHEGLILEETIVALSEEE</sequence>
<proteinExistence type="predicted"/>
<protein>
    <submittedName>
        <fullName evidence="2">Uncharacterized protein</fullName>
    </submittedName>
</protein>
<feature type="transmembrane region" description="Helical" evidence="1">
    <location>
        <begin position="102"/>
        <end position="118"/>
    </location>
</feature>
<feature type="transmembrane region" description="Helical" evidence="1">
    <location>
        <begin position="45"/>
        <end position="64"/>
    </location>
</feature>
<keyword evidence="1" id="KW-0472">Membrane</keyword>
<keyword evidence="1" id="KW-1133">Transmembrane helix</keyword>
<organism evidence="2">
    <name type="scientific">uncultured marine group II/III euryarchaeote KM3_51_E06</name>
    <dbReference type="NCBI Taxonomy" id="1456455"/>
    <lineage>
        <taxon>Archaea</taxon>
        <taxon>Methanobacteriati</taxon>
        <taxon>Methanobacteriota</taxon>
        <taxon>environmental samples</taxon>
    </lineage>
</organism>